<keyword evidence="2" id="KW-1185">Reference proteome</keyword>
<dbReference type="PATRIC" id="fig|1300345.3.peg.971"/>
<dbReference type="OrthoDB" id="5999161at2"/>
<dbReference type="RefSeq" id="WP_036166797.1">
    <property type="nucleotide sequence ID" value="NZ_JRKJ01000005.1"/>
</dbReference>
<dbReference type="Proteomes" id="UP000030518">
    <property type="component" value="Unassembled WGS sequence"/>
</dbReference>
<accession>A0A0A2WJ93</accession>
<gene>
    <name evidence="1" type="ORF">LF41_2400</name>
</gene>
<sequence length="112" mass="12690">MKAIHRDFAIREIGCVIAVLRKIGYLPAEKHHLLSTGLHGNGKRRGEQFTVGLNPWSHRGVVLPGWTEDECRERLGPSYAREPALFRAQYPDDLLLTTQDALLRDWEMGVIG</sequence>
<proteinExistence type="predicted"/>
<dbReference type="STRING" id="1300345.LF41_2400"/>
<dbReference type="EMBL" id="JRKJ01000005">
    <property type="protein sequence ID" value="KGQ19893.1"/>
    <property type="molecule type" value="Genomic_DNA"/>
</dbReference>
<name>A0A0A2WJ93_9GAMM</name>
<dbReference type="Gene3D" id="3.30.40.190">
    <property type="match status" value="1"/>
</dbReference>
<protein>
    <submittedName>
        <fullName evidence="1">Uncharacterized protein</fullName>
    </submittedName>
</protein>
<evidence type="ECO:0000313" key="1">
    <source>
        <dbReference type="EMBL" id="KGQ19893.1"/>
    </source>
</evidence>
<reference evidence="1 2" key="1">
    <citation type="submission" date="2014-09" db="EMBL/GenBank/DDBJ databases">
        <title>Genome sequences of Lysobacter dokdonensis DS-58.</title>
        <authorList>
            <person name="Kim J.F."/>
            <person name="Kwak M.-J."/>
        </authorList>
    </citation>
    <scope>NUCLEOTIDE SEQUENCE [LARGE SCALE GENOMIC DNA]</scope>
    <source>
        <strain evidence="1 2">DS-58</strain>
    </source>
</reference>
<dbReference type="AlphaFoldDB" id="A0A0A2WJ93"/>
<evidence type="ECO:0000313" key="2">
    <source>
        <dbReference type="Proteomes" id="UP000030518"/>
    </source>
</evidence>
<comment type="caution">
    <text evidence="1">The sequence shown here is derived from an EMBL/GenBank/DDBJ whole genome shotgun (WGS) entry which is preliminary data.</text>
</comment>
<organism evidence="1 2">
    <name type="scientific">Lysobacter dokdonensis DS-58</name>
    <dbReference type="NCBI Taxonomy" id="1300345"/>
    <lineage>
        <taxon>Bacteria</taxon>
        <taxon>Pseudomonadati</taxon>
        <taxon>Pseudomonadota</taxon>
        <taxon>Gammaproteobacteria</taxon>
        <taxon>Lysobacterales</taxon>
        <taxon>Lysobacteraceae</taxon>
        <taxon>Noviluteimonas</taxon>
    </lineage>
</organism>